<accession>A0ABM0UFL8</accession>
<dbReference type="RefSeq" id="XP_010440439.1">
    <property type="nucleotide sequence ID" value="XM_010442137.1"/>
</dbReference>
<reference evidence="1" key="1">
    <citation type="journal article" date="1997" name="Nucleic Acids Res.">
        <title>tRNAscan-SE: a program for improved detection of transfer RNA genes in genomic sequence.</title>
        <authorList>
            <person name="Lowe T.M."/>
            <person name="Eddy S.R."/>
        </authorList>
    </citation>
    <scope>NUCLEOTIDE SEQUENCE [LARGE SCALE GENOMIC DNA]</scope>
    <source>
        <strain evidence="1">r\DH55</strain>
    </source>
</reference>
<evidence type="ECO:0000313" key="3">
    <source>
        <dbReference type="RefSeq" id="XP_010440439.1"/>
    </source>
</evidence>
<evidence type="ECO:0000313" key="2">
    <source>
        <dbReference type="RefSeq" id="XP_010440438.1"/>
    </source>
</evidence>
<reference evidence="2 3" key="3">
    <citation type="submission" date="2025-05" db="UniProtKB">
        <authorList>
            <consortium name="RefSeq"/>
        </authorList>
    </citation>
    <scope>IDENTIFICATION</scope>
    <source>
        <tissue evidence="2 3">Leaf</tissue>
    </source>
</reference>
<gene>
    <name evidence="2 3" type="primary">LOC104723739</name>
</gene>
<sequence length="228" mass="24731">MPLTSTAGQNQSSLLPSSKGYSYLHSLNVVATSSKVPVRAVTSHTAQASPAPLTRQHSILLSALPKQPSRISLLHEAAKYSSNISSRRSGNKEIVDLVYVTHPPMATYKNSSLHSPRAVYADSKGNSLTFSSGDNECNAEGSGGSDLSDLHIIDTQRCSSAPAMNLRSEKDKNKIESQLNTPLESTTRCKQLNGPKSKPIVHAQYMCRKSRSVRCKQSHQNALFPLDL</sequence>
<name>A0ABM0UFL8_CAMSA</name>
<reference evidence="1" key="2">
    <citation type="journal article" date="2014" name="Nat. Commun.">
        <title>The emerging biofuel crop Camelina sativa retains a highly undifferentiated hexaploid genome structure.</title>
        <authorList>
            <person name="Kagale S."/>
            <person name="Koh C."/>
            <person name="Nixon J."/>
            <person name="Bollina V."/>
            <person name="Clarke W.E."/>
            <person name="Tuteja R."/>
            <person name="Spillane C."/>
            <person name="Robinson S.J."/>
            <person name="Links M.G."/>
            <person name="Clarke C."/>
            <person name="Higgins E.E."/>
            <person name="Huebert T."/>
            <person name="Sharpe A.G."/>
            <person name="Parkin I.A."/>
        </authorList>
    </citation>
    <scope>NUCLEOTIDE SEQUENCE [LARGE SCALE GENOMIC DNA]</scope>
    <source>
        <strain evidence="1">r\DH55</strain>
    </source>
</reference>
<dbReference type="Proteomes" id="UP000694864">
    <property type="component" value="Chromosome 11"/>
</dbReference>
<dbReference type="RefSeq" id="XP_010440438.1">
    <property type="nucleotide sequence ID" value="XM_010442136.1"/>
</dbReference>
<proteinExistence type="predicted"/>
<protein>
    <submittedName>
        <fullName evidence="2 3">Uncharacterized protein LOC104723739 isoform X2</fullName>
    </submittedName>
</protein>
<dbReference type="GeneID" id="104723739"/>
<keyword evidence="1" id="KW-1185">Reference proteome</keyword>
<organism evidence="1 3">
    <name type="scientific">Camelina sativa</name>
    <name type="common">False flax</name>
    <name type="synonym">Myagrum sativum</name>
    <dbReference type="NCBI Taxonomy" id="90675"/>
    <lineage>
        <taxon>Eukaryota</taxon>
        <taxon>Viridiplantae</taxon>
        <taxon>Streptophyta</taxon>
        <taxon>Embryophyta</taxon>
        <taxon>Tracheophyta</taxon>
        <taxon>Spermatophyta</taxon>
        <taxon>Magnoliopsida</taxon>
        <taxon>eudicotyledons</taxon>
        <taxon>Gunneridae</taxon>
        <taxon>Pentapetalae</taxon>
        <taxon>rosids</taxon>
        <taxon>malvids</taxon>
        <taxon>Brassicales</taxon>
        <taxon>Brassicaceae</taxon>
        <taxon>Camelineae</taxon>
        <taxon>Camelina</taxon>
    </lineage>
</organism>
<evidence type="ECO:0000313" key="1">
    <source>
        <dbReference type="Proteomes" id="UP000694864"/>
    </source>
</evidence>